<evidence type="ECO:0000313" key="1">
    <source>
        <dbReference type="EMBL" id="MBB5801043.1"/>
    </source>
</evidence>
<gene>
    <name evidence="1" type="ORF">F4560_000811</name>
</gene>
<dbReference type="EMBL" id="JACHMO010000001">
    <property type="protein sequence ID" value="MBB5801043.1"/>
    <property type="molecule type" value="Genomic_DNA"/>
</dbReference>
<dbReference type="Proteomes" id="UP000552097">
    <property type="component" value="Unassembled WGS sequence"/>
</dbReference>
<proteinExistence type="predicted"/>
<name>A0A7W9LYU6_9PSEU</name>
<keyword evidence="2" id="KW-1185">Reference proteome</keyword>
<sequence length="102" mass="11135">MTGDGFSVEVDELRRVATDKLPMAITDLEVAGGYVGDTLSMSANAFASGSDVTDVLNGVTTAWTEVFAQVFRDIKDNRDNLDLARQAVLEIVERYRYADGQV</sequence>
<dbReference type="RefSeq" id="WP_184916366.1">
    <property type="nucleotide sequence ID" value="NZ_JACHMO010000001.1"/>
</dbReference>
<dbReference type="AlphaFoldDB" id="A0A7W9LYU6"/>
<comment type="caution">
    <text evidence="1">The sequence shown here is derived from an EMBL/GenBank/DDBJ whole genome shotgun (WGS) entry which is preliminary data.</text>
</comment>
<reference evidence="1 2" key="1">
    <citation type="submission" date="2020-08" db="EMBL/GenBank/DDBJ databases">
        <title>Sequencing the genomes of 1000 actinobacteria strains.</title>
        <authorList>
            <person name="Klenk H.-P."/>
        </authorList>
    </citation>
    <scope>NUCLEOTIDE SEQUENCE [LARGE SCALE GENOMIC DNA]</scope>
    <source>
        <strain evidence="1 2">DSM 45486</strain>
    </source>
</reference>
<evidence type="ECO:0008006" key="3">
    <source>
        <dbReference type="Google" id="ProtNLM"/>
    </source>
</evidence>
<evidence type="ECO:0000313" key="2">
    <source>
        <dbReference type="Proteomes" id="UP000552097"/>
    </source>
</evidence>
<organism evidence="1 2">
    <name type="scientific">Saccharothrix ecbatanensis</name>
    <dbReference type="NCBI Taxonomy" id="1105145"/>
    <lineage>
        <taxon>Bacteria</taxon>
        <taxon>Bacillati</taxon>
        <taxon>Actinomycetota</taxon>
        <taxon>Actinomycetes</taxon>
        <taxon>Pseudonocardiales</taxon>
        <taxon>Pseudonocardiaceae</taxon>
        <taxon>Saccharothrix</taxon>
    </lineage>
</organism>
<protein>
    <recommendedName>
        <fullName evidence="3">Excreted virulence factor EspC (Type VII ESX diderm)</fullName>
    </recommendedName>
</protein>
<accession>A0A7W9LYU6</accession>